<dbReference type="AlphaFoldDB" id="A0A016SPV1"/>
<reference evidence="3" key="1">
    <citation type="journal article" date="2015" name="Nat. Genet.">
        <title>The genome and transcriptome of the zoonotic hookworm Ancylostoma ceylanicum identify infection-specific gene families.</title>
        <authorList>
            <person name="Schwarz E.M."/>
            <person name="Hu Y."/>
            <person name="Antoshechkin I."/>
            <person name="Miller M.M."/>
            <person name="Sternberg P.W."/>
            <person name="Aroian R.V."/>
        </authorList>
    </citation>
    <scope>NUCLEOTIDE SEQUENCE</scope>
    <source>
        <strain evidence="3">HY135</strain>
    </source>
</reference>
<comment type="caution">
    <text evidence="2">The sequence shown here is derived from an EMBL/GenBank/DDBJ whole genome shotgun (WGS) entry which is preliminary data.</text>
</comment>
<protein>
    <submittedName>
        <fullName evidence="2">Uncharacterized protein</fullName>
    </submittedName>
</protein>
<feature type="region of interest" description="Disordered" evidence="1">
    <location>
        <begin position="15"/>
        <end position="40"/>
    </location>
</feature>
<dbReference type="EMBL" id="JARK01001528">
    <property type="protein sequence ID" value="EYB92610.1"/>
    <property type="molecule type" value="Genomic_DNA"/>
</dbReference>
<sequence>MITLARVYKRRRRCGSVQIGEEGPSTTRTRNAEGRNAPRKGLTSDLVQRFLFLRTGDGAVFLRRRLTIGKE</sequence>
<evidence type="ECO:0000313" key="3">
    <source>
        <dbReference type="Proteomes" id="UP000024635"/>
    </source>
</evidence>
<gene>
    <name evidence="2" type="primary">Acey_s0192.g1376</name>
    <name evidence="2" type="ORF">Y032_0192g1376</name>
</gene>
<dbReference type="Proteomes" id="UP000024635">
    <property type="component" value="Unassembled WGS sequence"/>
</dbReference>
<keyword evidence="3" id="KW-1185">Reference proteome</keyword>
<proteinExistence type="predicted"/>
<name>A0A016SPV1_9BILA</name>
<accession>A0A016SPV1</accession>
<evidence type="ECO:0000313" key="2">
    <source>
        <dbReference type="EMBL" id="EYB92610.1"/>
    </source>
</evidence>
<organism evidence="2 3">
    <name type="scientific">Ancylostoma ceylanicum</name>
    <dbReference type="NCBI Taxonomy" id="53326"/>
    <lineage>
        <taxon>Eukaryota</taxon>
        <taxon>Metazoa</taxon>
        <taxon>Ecdysozoa</taxon>
        <taxon>Nematoda</taxon>
        <taxon>Chromadorea</taxon>
        <taxon>Rhabditida</taxon>
        <taxon>Rhabditina</taxon>
        <taxon>Rhabditomorpha</taxon>
        <taxon>Strongyloidea</taxon>
        <taxon>Ancylostomatidae</taxon>
        <taxon>Ancylostomatinae</taxon>
        <taxon>Ancylostoma</taxon>
    </lineage>
</organism>
<evidence type="ECO:0000256" key="1">
    <source>
        <dbReference type="SAM" id="MobiDB-lite"/>
    </source>
</evidence>